<feature type="transmembrane region" description="Helical" evidence="11">
    <location>
        <begin position="87"/>
        <end position="106"/>
    </location>
</feature>
<dbReference type="Gene3D" id="1.20.1510.10">
    <property type="entry name" value="Cation efflux protein transmembrane domain"/>
    <property type="match status" value="1"/>
</dbReference>
<evidence type="ECO:0000313" key="12">
    <source>
        <dbReference type="EMBL" id="KLO14333.1"/>
    </source>
</evidence>
<feature type="transmembrane region" description="Helical" evidence="11">
    <location>
        <begin position="38"/>
        <end position="60"/>
    </location>
</feature>
<dbReference type="OrthoDB" id="5980560at2759"/>
<accession>A0A0H2RXU5</accession>
<organism evidence="12 13">
    <name type="scientific">Schizopora paradoxa</name>
    <dbReference type="NCBI Taxonomy" id="27342"/>
    <lineage>
        <taxon>Eukaryota</taxon>
        <taxon>Fungi</taxon>
        <taxon>Dikarya</taxon>
        <taxon>Basidiomycota</taxon>
        <taxon>Agaricomycotina</taxon>
        <taxon>Agaricomycetes</taxon>
        <taxon>Hymenochaetales</taxon>
        <taxon>Schizoporaceae</taxon>
        <taxon>Schizopora</taxon>
    </lineage>
</organism>
<protein>
    <submittedName>
        <fullName evidence="12">Uncharacterized protein</fullName>
    </submittedName>
</protein>
<keyword evidence="13" id="KW-1185">Reference proteome</keyword>
<evidence type="ECO:0000256" key="2">
    <source>
        <dbReference type="ARBA" id="ARBA00004644"/>
    </source>
</evidence>
<dbReference type="PANTHER" id="PTHR31937">
    <property type="entry name" value="TRANSMEMBRANE PROTEIN 163"/>
    <property type="match status" value="1"/>
</dbReference>
<keyword evidence="9 11" id="KW-0472">Membrane</keyword>
<dbReference type="InterPro" id="IPR026765">
    <property type="entry name" value="Tmem163"/>
</dbReference>
<evidence type="ECO:0000256" key="11">
    <source>
        <dbReference type="SAM" id="Phobius"/>
    </source>
</evidence>
<comment type="similarity">
    <text evidence="3">Belongs to the TMEM163 family.</text>
</comment>
<evidence type="ECO:0000256" key="6">
    <source>
        <dbReference type="ARBA" id="ARBA00022833"/>
    </source>
</evidence>
<sequence length="218" mass="23418">SYRQLQQFALVLSIISVIYCAAEGGVSIGFGAESSSHALTFFGIQSAIEVGSAAIVVWRFRKVAPPGQEREGQISPANLKVEKMGSWAIGISLGVLGITAQVTALIDLANHNIPDSSDASIIISAVCLVIMVIIWYPTNTLAHVLHSSTLEGEAKCSLTCIQMTLVLFIGSLIVRVSKGGWWVNSVTTMLLGRLFEYEAWKTIKWVRDPNFDGGCCGG</sequence>
<proteinExistence type="inferred from homology"/>
<evidence type="ECO:0000256" key="10">
    <source>
        <dbReference type="ARBA" id="ARBA00023329"/>
    </source>
</evidence>
<dbReference type="InParanoid" id="A0A0H2RXU5"/>
<dbReference type="PANTHER" id="PTHR31937:SF2">
    <property type="entry name" value="TRANSMEMBRANE PROTEIN 163"/>
    <property type="match status" value="1"/>
</dbReference>
<dbReference type="Proteomes" id="UP000053477">
    <property type="component" value="Unassembled WGS sequence"/>
</dbReference>
<evidence type="ECO:0000256" key="3">
    <source>
        <dbReference type="ARBA" id="ARBA00008731"/>
    </source>
</evidence>
<evidence type="ECO:0000256" key="1">
    <source>
        <dbReference type="ARBA" id="ARBA00004146"/>
    </source>
</evidence>
<dbReference type="EMBL" id="KQ085945">
    <property type="protein sequence ID" value="KLO14333.1"/>
    <property type="molecule type" value="Genomic_DNA"/>
</dbReference>
<comment type="subcellular location">
    <subcellularLocation>
        <location evidence="2">Cytoplasmic vesicle</location>
        <location evidence="2">Secretory vesicle</location>
        <location evidence="2">Synaptic vesicle membrane</location>
        <topology evidence="2">Multi-pass membrane protein</topology>
    </subcellularLocation>
    <subcellularLocation>
        <location evidence="1">Early endosome membrane</location>
    </subcellularLocation>
</comment>
<evidence type="ECO:0000256" key="8">
    <source>
        <dbReference type="ARBA" id="ARBA00023018"/>
    </source>
</evidence>
<keyword evidence="8" id="KW-0770">Synapse</keyword>
<keyword evidence="7 11" id="KW-1133">Transmembrane helix</keyword>
<evidence type="ECO:0000256" key="5">
    <source>
        <dbReference type="ARBA" id="ARBA00022753"/>
    </source>
</evidence>
<feature type="non-terminal residue" evidence="12">
    <location>
        <position position="218"/>
    </location>
</feature>
<keyword evidence="4 11" id="KW-0812">Transmembrane</keyword>
<feature type="transmembrane region" description="Helical" evidence="11">
    <location>
        <begin position="7"/>
        <end position="32"/>
    </location>
</feature>
<dbReference type="SUPFAM" id="SSF161111">
    <property type="entry name" value="Cation efflux protein transmembrane domain-like"/>
    <property type="match status" value="1"/>
</dbReference>
<evidence type="ECO:0000256" key="9">
    <source>
        <dbReference type="ARBA" id="ARBA00023136"/>
    </source>
</evidence>
<gene>
    <name evidence="12" type="ORF">SCHPADRAFT_811448</name>
</gene>
<name>A0A0H2RXU5_9AGAM</name>
<evidence type="ECO:0000256" key="7">
    <source>
        <dbReference type="ARBA" id="ARBA00022989"/>
    </source>
</evidence>
<dbReference type="InterPro" id="IPR027469">
    <property type="entry name" value="Cation_efflux_TMD_sf"/>
</dbReference>
<dbReference type="GO" id="GO:0031901">
    <property type="term" value="C:early endosome membrane"/>
    <property type="evidence" value="ECO:0007669"/>
    <property type="project" value="UniProtKB-SubCell"/>
</dbReference>
<evidence type="ECO:0000256" key="4">
    <source>
        <dbReference type="ARBA" id="ARBA00022692"/>
    </source>
</evidence>
<dbReference type="AlphaFoldDB" id="A0A0H2RXU5"/>
<keyword evidence="5" id="KW-0967">Endosome</keyword>
<reference evidence="12 13" key="1">
    <citation type="submission" date="2015-04" db="EMBL/GenBank/DDBJ databases">
        <title>Complete genome sequence of Schizopora paradoxa KUC8140, a cosmopolitan wood degrader in East Asia.</title>
        <authorList>
            <consortium name="DOE Joint Genome Institute"/>
            <person name="Min B."/>
            <person name="Park H."/>
            <person name="Jang Y."/>
            <person name="Kim J.-J."/>
            <person name="Kim K.H."/>
            <person name="Pangilinan J."/>
            <person name="Lipzen A."/>
            <person name="Riley R."/>
            <person name="Grigoriev I.V."/>
            <person name="Spatafora J.W."/>
            <person name="Choi I.-G."/>
        </authorList>
    </citation>
    <scope>NUCLEOTIDE SEQUENCE [LARGE SCALE GENOMIC DNA]</scope>
    <source>
        <strain evidence="12 13">KUC8140</strain>
    </source>
</reference>
<evidence type="ECO:0000313" key="13">
    <source>
        <dbReference type="Proteomes" id="UP000053477"/>
    </source>
</evidence>
<keyword evidence="6" id="KW-0862">Zinc</keyword>
<feature type="non-terminal residue" evidence="12">
    <location>
        <position position="1"/>
    </location>
</feature>
<keyword evidence="10" id="KW-0968">Cytoplasmic vesicle</keyword>
<feature type="transmembrane region" description="Helical" evidence="11">
    <location>
        <begin position="118"/>
        <end position="136"/>
    </location>
</feature>